<sequence length="149" mass="16547">MRLRLKKIFVIFVVVGCINLPFAAAQEADLAALGTKKPVMYSVFWNTLWGSAWGATMGFSYHLVSGIKLRESLISATTIGGVLGYGLGIYLVVSGLSFDKSFLLELPSPKFQPQQQNAAFLEAEMMPLYTRSAKPDPTKWEVPIYAFRF</sequence>
<reference evidence="2" key="1">
    <citation type="submission" date="2018-05" db="EMBL/GenBank/DDBJ databases">
        <authorList>
            <person name="Lanie J.A."/>
            <person name="Ng W.-L."/>
            <person name="Kazmierczak K.M."/>
            <person name="Andrzejewski T.M."/>
            <person name="Davidsen T.M."/>
            <person name="Wayne K.J."/>
            <person name="Tettelin H."/>
            <person name="Glass J.I."/>
            <person name="Rusch D."/>
            <person name="Podicherti R."/>
            <person name="Tsui H.-C.T."/>
            <person name="Winkler M.E."/>
        </authorList>
    </citation>
    <scope>NUCLEOTIDE SEQUENCE</scope>
</reference>
<keyword evidence="1" id="KW-0812">Transmembrane</keyword>
<keyword evidence="1" id="KW-0472">Membrane</keyword>
<gene>
    <name evidence="2" type="ORF">METZ01_LOCUS24467</name>
</gene>
<dbReference type="EMBL" id="UINC01001127">
    <property type="protein sequence ID" value="SUZ71613.1"/>
    <property type="molecule type" value="Genomic_DNA"/>
</dbReference>
<dbReference type="AlphaFoldDB" id="A0A381Q1X4"/>
<proteinExistence type="predicted"/>
<protein>
    <submittedName>
        <fullName evidence="2">Uncharacterized protein</fullName>
    </submittedName>
</protein>
<accession>A0A381Q1X4</accession>
<organism evidence="2">
    <name type="scientific">marine metagenome</name>
    <dbReference type="NCBI Taxonomy" id="408172"/>
    <lineage>
        <taxon>unclassified sequences</taxon>
        <taxon>metagenomes</taxon>
        <taxon>ecological metagenomes</taxon>
    </lineage>
</organism>
<evidence type="ECO:0000313" key="2">
    <source>
        <dbReference type="EMBL" id="SUZ71613.1"/>
    </source>
</evidence>
<evidence type="ECO:0000256" key="1">
    <source>
        <dbReference type="SAM" id="Phobius"/>
    </source>
</evidence>
<name>A0A381Q1X4_9ZZZZ</name>
<feature type="transmembrane region" description="Helical" evidence="1">
    <location>
        <begin position="73"/>
        <end position="93"/>
    </location>
</feature>
<keyword evidence="1" id="KW-1133">Transmembrane helix</keyword>
<feature type="transmembrane region" description="Helical" evidence="1">
    <location>
        <begin position="41"/>
        <end position="61"/>
    </location>
</feature>